<reference evidence="1 2" key="1">
    <citation type="submission" date="2020-02" db="EMBL/GenBank/DDBJ databases">
        <title>Draft genome sequence of Haematococcus lacustris strain NIES-144.</title>
        <authorList>
            <person name="Morimoto D."/>
            <person name="Nakagawa S."/>
            <person name="Yoshida T."/>
            <person name="Sawayama S."/>
        </authorList>
    </citation>
    <scope>NUCLEOTIDE SEQUENCE [LARGE SCALE GENOMIC DNA]</scope>
    <source>
        <strain evidence="1 2">NIES-144</strain>
    </source>
</reference>
<feature type="non-terminal residue" evidence="1">
    <location>
        <position position="1"/>
    </location>
</feature>
<organism evidence="1 2">
    <name type="scientific">Haematococcus lacustris</name>
    <name type="common">Green alga</name>
    <name type="synonym">Haematococcus pluvialis</name>
    <dbReference type="NCBI Taxonomy" id="44745"/>
    <lineage>
        <taxon>Eukaryota</taxon>
        <taxon>Viridiplantae</taxon>
        <taxon>Chlorophyta</taxon>
        <taxon>core chlorophytes</taxon>
        <taxon>Chlorophyceae</taxon>
        <taxon>CS clade</taxon>
        <taxon>Chlamydomonadales</taxon>
        <taxon>Haematococcaceae</taxon>
        <taxon>Haematococcus</taxon>
    </lineage>
</organism>
<keyword evidence="2" id="KW-1185">Reference proteome</keyword>
<name>A0A699YQK9_HAELA</name>
<comment type="caution">
    <text evidence="1">The sequence shown here is derived from an EMBL/GenBank/DDBJ whole genome shotgun (WGS) entry which is preliminary data.</text>
</comment>
<gene>
    <name evidence="1" type="ORF">HaLaN_07459</name>
</gene>
<dbReference type="EMBL" id="BLLF01000445">
    <property type="protein sequence ID" value="GFH11881.1"/>
    <property type="molecule type" value="Genomic_DNA"/>
</dbReference>
<evidence type="ECO:0000313" key="1">
    <source>
        <dbReference type="EMBL" id="GFH11881.1"/>
    </source>
</evidence>
<sequence>MYADDLTLVSTSSHGLQRLETPHSQCGQVKGDGLQWQLTAPSIGYTHEILPAVREFKYSGMHFNPSATPAFVATHMRAGMFLAMRKACKRAREYGAMHDPYALCHLIRAFVLPLGLYGSQVWGTAFLGHGVQLSNPVPTRMLSFLRFAARSCLQVLEHCQTIPQWPANEGHQGRCGVRQELSGQLEWSIPVGRQRADGG</sequence>
<evidence type="ECO:0000313" key="2">
    <source>
        <dbReference type="Proteomes" id="UP000485058"/>
    </source>
</evidence>
<dbReference type="AlphaFoldDB" id="A0A699YQK9"/>
<dbReference type="Proteomes" id="UP000485058">
    <property type="component" value="Unassembled WGS sequence"/>
</dbReference>
<accession>A0A699YQK9</accession>
<protein>
    <submittedName>
        <fullName evidence="1">Uncharacterized protein</fullName>
    </submittedName>
</protein>
<proteinExistence type="predicted"/>